<keyword evidence="2" id="KW-0479">Metal-binding</keyword>
<dbReference type="Proteomes" id="UP000038045">
    <property type="component" value="Unplaced"/>
</dbReference>
<comment type="similarity">
    <text evidence="1">Belongs to the nuclear hormone receptor family.</text>
</comment>
<keyword evidence="5" id="KW-0805">Transcription regulation</keyword>
<dbReference type="GO" id="GO:0045944">
    <property type="term" value="P:positive regulation of transcription by RNA polymerase II"/>
    <property type="evidence" value="ECO:0007669"/>
    <property type="project" value="TreeGrafter"/>
</dbReference>
<keyword evidence="9" id="KW-0539">Nucleus</keyword>
<dbReference type="GO" id="GO:0004879">
    <property type="term" value="F:nuclear receptor activity"/>
    <property type="evidence" value="ECO:0007669"/>
    <property type="project" value="TreeGrafter"/>
</dbReference>
<dbReference type="InterPro" id="IPR050234">
    <property type="entry name" value="Nuclear_hormone_rcpt_NR1"/>
</dbReference>
<sequence length="207" mass="23066">MISNSSFATDFENNLELKNLKCAVCDYPARGYHFGAFTCEGCKSFFGRTCKPESLLHLLKTSPIEENLKNCIESIPLKCKNNYNCNVKGKNRTSCKACRYKACLKVGMAPQTSFPTPNAIQILPDNNVKSTTPTMNSAIFIRPTNSDEALVPVWIIGLSVIILIVCLGGNLTIFVSYFCYRRSRRLRHTAEITTIKTPTLHAFNGPI</sequence>
<dbReference type="PRINTS" id="PR00047">
    <property type="entry name" value="STROIDFINGER"/>
</dbReference>
<evidence type="ECO:0000259" key="11">
    <source>
        <dbReference type="PROSITE" id="PS51030"/>
    </source>
</evidence>
<dbReference type="PROSITE" id="PS51030">
    <property type="entry name" value="NUCLEAR_REC_DBD_2"/>
    <property type="match status" value="1"/>
</dbReference>
<accession>A0A0N5A2N3</accession>
<dbReference type="Pfam" id="PF00105">
    <property type="entry name" value="zf-C4"/>
    <property type="match status" value="2"/>
</dbReference>
<evidence type="ECO:0000256" key="4">
    <source>
        <dbReference type="ARBA" id="ARBA00022833"/>
    </source>
</evidence>
<reference evidence="13" key="1">
    <citation type="submission" date="2017-02" db="UniProtKB">
        <authorList>
            <consortium name="WormBaseParasite"/>
        </authorList>
    </citation>
    <scope>IDENTIFICATION</scope>
</reference>
<keyword evidence="10" id="KW-1133">Transmembrane helix</keyword>
<dbReference type="PANTHER" id="PTHR24082">
    <property type="entry name" value="NUCLEAR HORMONE RECEPTOR"/>
    <property type="match status" value="1"/>
</dbReference>
<dbReference type="InterPro" id="IPR013088">
    <property type="entry name" value="Znf_NHR/GATA"/>
</dbReference>
<dbReference type="SMART" id="SM00399">
    <property type="entry name" value="ZnF_C4"/>
    <property type="match status" value="1"/>
</dbReference>
<keyword evidence="3" id="KW-0863">Zinc-finger</keyword>
<protein>
    <submittedName>
        <fullName evidence="13">Nuclear receptor domain-containing protein</fullName>
    </submittedName>
</protein>
<organism evidence="12 13">
    <name type="scientific">Parastrongyloides trichosuri</name>
    <name type="common">Possum-specific nematode worm</name>
    <dbReference type="NCBI Taxonomy" id="131310"/>
    <lineage>
        <taxon>Eukaryota</taxon>
        <taxon>Metazoa</taxon>
        <taxon>Ecdysozoa</taxon>
        <taxon>Nematoda</taxon>
        <taxon>Chromadorea</taxon>
        <taxon>Rhabditida</taxon>
        <taxon>Tylenchina</taxon>
        <taxon>Panagrolaimomorpha</taxon>
        <taxon>Strongyloidoidea</taxon>
        <taxon>Strongyloididae</taxon>
        <taxon>Parastrongyloides</taxon>
    </lineage>
</organism>
<dbReference type="PANTHER" id="PTHR24082:SF507">
    <property type="entry name" value="BILE ACID RECEPTOR-RELATED"/>
    <property type="match status" value="1"/>
</dbReference>
<dbReference type="GO" id="GO:0000978">
    <property type="term" value="F:RNA polymerase II cis-regulatory region sequence-specific DNA binding"/>
    <property type="evidence" value="ECO:0007669"/>
    <property type="project" value="TreeGrafter"/>
</dbReference>
<evidence type="ECO:0000313" key="12">
    <source>
        <dbReference type="Proteomes" id="UP000038045"/>
    </source>
</evidence>
<keyword evidence="10" id="KW-0472">Membrane</keyword>
<feature type="domain" description="Nuclear receptor" evidence="11">
    <location>
        <begin position="19"/>
        <end position="115"/>
    </location>
</feature>
<keyword evidence="12" id="KW-1185">Reference proteome</keyword>
<evidence type="ECO:0000256" key="6">
    <source>
        <dbReference type="ARBA" id="ARBA00023125"/>
    </source>
</evidence>
<evidence type="ECO:0000256" key="3">
    <source>
        <dbReference type="ARBA" id="ARBA00022771"/>
    </source>
</evidence>
<evidence type="ECO:0000256" key="5">
    <source>
        <dbReference type="ARBA" id="ARBA00023015"/>
    </source>
</evidence>
<dbReference type="Gene3D" id="3.30.50.10">
    <property type="entry name" value="Erythroid Transcription Factor GATA-1, subunit A"/>
    <property type="match status" value="1"/>
</dbReference>
<evidence type="ECO:0000256" key="7">
    <source>
        <dbReference type="ARBA" id="ARBA00023163"/>
    </source>
</evidence>
<evidence type="ECO:0000256" key="8">
    <source>
        <dbReference type="ARBA" id="ARBA00023170"/>
    </source>
</evidence>
<keyword evidence="4" id="KW-0862">Zinc</keyword>
<dbReference type="GO" id="GO:0030154">
    <property type="term" value="P:cell differentiation"/>
    <property type="evidence" value="ECO:0007669"/>
    <property type="project" value="TreeGrafter"/>
</dbReference>
<dbReference type="SUPFAM" id="SSF57716">
    <property type="entry name" value="Glucocorticoid receptor-like (DNA-binding domain)"/>
    <property type="match status" value="1"/>
</dbReference>
<evidence type="ECO:0000313" key="13">
    <source>
        <dbReference type="WBParaSite" id="PTRK_0001589400.1"/>
    </source>
</evidence>
<keyword evidence="6" id="KW-0238">DNA-binding</keyword>
<name>A0A0N5A2N3_PARTI</name>
<dbReference type="WBParaSite" id="PTRK_0001589400.1">
    <property type="protein sequence ID" value="PTRK_0001589400.1"/>
    <property type="gene ID" value="PTRK_0001589400"/>
</dbReference>
<evidence type="ECO:0000256" key="1">
    <source>
        <dbReference type="ARBA" id="ARBA00005993"/>
    </source>
</evidence>
<keyword evidence="8" id="KW-0675">Receptor</keyword>
<evidence type="ECO:0000256" key="2">
    <source>
        <dbReference type="ARBA" id="ARBA00022723"/>
    </source>
</evidence>
<feature type="transmembrane region" description="Helical" evidence="10">
    <location>
        <begin position="153"/>
        <end position="180"/>
    </location>
</feature>
<evidence type="ECO:0000256" key="10">
    <source>
        <dbReference type="SAM" id="Phobius"/>
    </source>
</evidence>
<evidence type="ECO:0000256" key="9">
    <source>
        <dbReference type="ARBA" id="ARBA00023242"/>
    </source>
</evidence>
<dbReference type="GO" id="GO:0000122">
    <property type="term" value="P:negative regulation of transcription by RNA polymerase II"/>
    <property type="evidence" value="ECO:0007669"/>
    <property type="project" value="TreeGrafter"/>
</dbReference>
<dbReference type="InterPro" id="IPR001628">
    <property type="entry name" value="Znf_hrmn_rcpt"/>
</dbReference>
<keyword evidence="10" id="KW-0812">Transmembrane</keyword>
<keyword evidence="7" id="KW-0804">Transcription</keyword>
<proteinExistence type="inferred from homology"/>
<dbReference type="AlphaFoldDB" id="A0A0N5A2N3"/>
<dbReference type="STRING" id="131310.A0A0N5A2N3"/>
<dbReference type="GO" id="GO:0008270">
    <property type="term" value="F:zinc ion binding"/>
    <property type="evidence" value="ECO:0007669"/>
    <property type="project" value="UniProtKB-KW"/>
</dbReference>